<dbReference type="SUPFAM" id="SSF103473">
    <property type="entry name" value="MFS general substrate transporter"/>
    <property type="match status" value="1"/>
</dbReference>
<keyword evidence="2" id="KW-0813">Transport</keyword>
<gene>
    <name evidence="9" type="ORF">ACFPTR_10705</name>
</gene>
<feature type="transmembrane region" description="Helical" evidence="7">
    <location>
        <begin position="423"/>
        <end position="441"/>
    </location>
</feature>
<feature type="domain" description="Major facilitator superfamily (MFS) profile" evidence="8">
    <location>
        <begin position="11"/>
        <end position="439"/>
    </location>
</feature>
<evidence type="ECO:0000256" key="7">
    <source>
        <dbReference type="SAM" id="Phobius"/>
    </source>
</evidence>
<comment type="caution">
    <text evidence="9">The sequence shown here is derived from an EMBL/GenBank/DDBJ whole genome shotgun (WGS) entry which is preliminary data.</text>
</comment>
<evidence type="ECO:0000259" key="8">
    <source>
        <dbReference type="PROSITE" id="PS50850"/>
    </source>
</evidence>
<evidence type="ECO:0000256" key="2">
    <source>
        <dbReference type="ARBA" id="ARBA00022448"/>
    </source>
</evidence>
<evidence type="ECO:0000256" key="3">
    <source>
        <dbReference type="ARBA" id="ARBA00022475"/>
    </source>
</evidence>
<dbReference type="EMBL" id="JBHSPF010000059">
    <property type="protein sequence ID" value="MFC5629323.1"/>
    <property type="molecule type" value="Genomic_DNA"/>
</dbReference>
<feature type="transmembrane region" description="Helical" evidence="7">
    <location>
        <begin position="164"/>
        <end position="185"/>
    </location>
</feature>
<evidence type="ECO:0000256" key="4">
    <source>
        <dbReference type="ARBA" id="ARBA00022692"/>
    </source>
</evidence>
<feature type="transmembrane region" description="Helical" evidence="7">
    <location>
        <begin position="326"/>
        <end position="345"/>
    </location>
</feature>
<feature type="transmembrane region" description="Helical" evidence="7">
    <location>
        <begin position="351"/>
        <end position="370"/>
    </location>
</feature>
<proteinExistence type="predicted"/>
<feature type="transmembrane region" description="Helical" evidence="7">
    <location>
        <begin position="135"/>
        <end position="158"/>
    </location>
</feature>
<dbReference type="Pfam" id="PF07690">
    <property type="entry name" value="MFS_1"/>
    <property type="match status" value="1"/>
</dbReference>
<dbReference type="PROSITE" id="PS50850">
    <property type="entry name" value="MFS"/>
    <property type="match status" value="1"/>
</dbReference>
<dbReference type="InterPro" id="IPR011701">
    <property type="entry name" value="MFS"/>
</dbReference>
<feature type="transmembrane region" description="Helical" evidence="7">
    <location>
        <begin position="397"/>
        <end position="417"/>
    </location>
</feature>
<dbReference type="Proteomes" id="UP001596143">
    <property type="component" value="Unassembled WGS sequence"/>
</dbReference>
<evidence type="ECO:0000256" key="1">
    <source>
        <dbReference type="ARBA" id="ARBA00004651"/>
    </source>
</evidence>
<feature type="transmembrane region" description="Helical" evidence="7">
    <location>
        <begin position="77"/>
        <end position="94"/>
    </location>
</feature>
<accession>A0ABW0U7B5</accession>
<sequence length="447" mass="48817">MLTKYPKASLLVLTIGLGTLLNPLNSSMIAVAVTRIQEEFTLTFADASWLISIFYLASAAGQPVMGKLSDMFGAKRLFMSGLLIVAVASILAPFSPNFPTLLACRALQAIGSSTLFPSGMSMVRTHITKRQAQSLAVLSIFSTTSAAFGPSIGGFLIASWNWPAIFFINFPFVILSFTLALFILPGGEKGKVELKRIDFTGILLFIVTISALILFLLSLENKINYITLMICVIGFIVFYVLETRKKDPFIDVTSLRKNTNVTLVYIQFVLINLVYYCYFFGLPAFLQQELHYSVGTTGVIMLSLAGASVFTAPIAGRLIDRAGSKLPLVIGAIILLIGTTLLLTFRESSPLFWLITIMIIIGFSSGFNNISTQTALYEHVNKEDTGAASGLLQLSRYLGAILSSSLLGLVFTTNISFEQLHLIAYICIAFCLFLVGLSLRLPKKNPR</sequence>
<feature type="transmembrane region" description="Helical" evidence="7">
    <location>
        <begin position="223"/>
        <end position="241"/>
    </location>
</feature>
<dbReference type="RefSeq" id="WP_270897026.1">
    <property type="nucleotide sequence ID" value="NZ_JBHSPF010000059.1"/>
</dbReference>
<protein>
    <submittedName>
        <fullName evidence="9">MFS transporter</fullName>
    </submittedName>
</protein>
<dbReference type="PANTHER" id="PTHR42718:SF46">
    <property type="entry name" value="BLR6921 PROTEIN"/>
    <property type="match status" value="1"/>
</dbReference>
<evidence type="ECO:0000256" key="6">
    <source>
        <dbReference type="ARBA" id="ARBA00023136"/>
    </source>
</evidence>
<keyword evidence="10" id="KW-1185">Reference proteome</keyword>
<keyword evidence="4 7" id="KW-0812">Transmembrane</keyword>
<dbReference type="Gene3D" id="1.20.1250.20">
    <property type="entry name" value="MFS general substrate transporter like domains"/>
    <property type="match status" value="1"/>
</dbReference>
<keyword evidence="3" id="KW-1003">Cell membrane</keyword>
<dbReference type="InterPro" id="IPR020846">
    <property type="entry name" value="MFS_dom"/>
</dbReference>
<organism evidence="9 10">
    <name type="scientific">Aliibacillus thermotolerans</name>
    <dbReference type="NCBI Taxonomy" id="1834418"/>
    <lineage>
        <taxon>Bacteria</taxon>
        <taxon>Bacillati</taxon>
        <taxon>Bacillota</taxon>
        <taxon>Bacilli</taxon>
        <taxon>Bacillales</taxon>
        <taxon>Bacillaceae</taxon>
        <taxon>Aliibacillus</taxon>
    </lineage>
</organism>
<feature type="transmembrane region" description="Helical" evidence="7">
    <location>
        <begin position="197"/>
        <end position="217"/>
    </location>
</feature>
<comment type="subcellular location">
    <subcellularLocation>
        <location evidence="1">Cell membrane</location>
        <topology evidence="1">Multi-pass membrane protein</topology>
    </subcellularLocation>
</comment>
<keyword evidence="5 7" id="KW-1133">Transmembrane helix</keyword>
<dbReference type="Gene3D" id="1.20.1720.10">
    <property type="entry name" value="Multidrug resistance protein D"/>
    <property type="match status" value="1"/>
</dbReference>
<feature type="transmembrane region" description="Helical" evidence="7">
    <location>
        <begin position="48"/>
        <end position="65"/>
    </location>
</feature>
<dbReference type="CDD" id="cd17321">
    <property type="entry name" value="MFS_MMR_MDR_like"/>
    <property type="match status" value="1"/>
</dbReference>
<evidence type="ECO:0000313" key="10">
    <source>
        <dbReference type="Proteomes" id="UP001596143"/>
    </source>
</evidence>
<name>A0ABW0U7B5_9BACI</name>
<feature type="transmembrane region" description="Helical" evidence="7">
    <location>
        <begin position="292"/>
        <end position="314"/>
    </location>
</feature>
<dbReference type="InterPro" id="IPR036259">
    <property type="entry name" value="MFS_trans_sf"/>
</dbReference>
<evidence type="ECO:0000313" key="9">
    <source>
        <dbReference type="EMBL" id="MFC5629323.1"/>
    </source>
</evidence>
<reference evidence="10" key="1">
    <citation type="journal article" date="2019" name="Int. J. Syst. Evol. Microbiol.">
        <title>The Global Catalogue of Microorganisms (GCM) 10K type strain sequencing project: providing services to taxonomists for standard genome sequencing and annotation.</title>
        <authorList>
            <consortium name="The Broad Institute Genomics Platform"/>
            <consortium name="The Broad Institute Genome Sequencing Center for Infectious Disease"/>
            <person name="Wu L."/>
            <person name="Ma J."/>
        </authorList>
    </citation>
    <scope>NUCLEOTIDE SEQUENCE [LARGE SCALE GENOMIC DNA]</scope>
    <source>
        <strain evidence="10">CGMCC 1.15790</strain>
    </source>
</reference>
<evidence type="ECO:0000256" key="5">
    <source>
        <dbReference type="ARBA" id="ARBA00022989"/>
    </source>
</evidence>
<dbReference type="PANTHER" id="PTHR42718">
    <property type="entry name" value="MAJOR FACILITATOR SUPERFAMILY MULTIDRUG TRANSPORTER MFSC"/>
    <property type="match status" value="1"/>
</dbReference>
<keyword evidence="6 7" id="KW-0472">Membrane</keyword>
<feature type="transmembrane region" description="Helical" evidence="7">
    <location>
        <begin position="262"/>
        <end position="286"/>
    </location>
</feature>